<name>A0A0A7NUW3_9CHLR</name>
<accession>A0A0A7NUW3</accession>
<evidence type="ECO:0000313" key="2">
    <source>
        <dbReference type="EMBL" id="AIZ97106.1"/>
    </source>
</evidence>
<feature type="transmembrane region" description="Helical" evidence="1">
    <location>
        <begin position="37"/>
        <end position="55"/>
    </location>
</feature>
<sequence>MENFIPFILIGVAVTASLFGVISWLRKRNIKASWYEWLIGIAGLALLLLAIQHLFGAMTELFSFAAWVGFAIIGMPALILLLVVWQLVARKAKQS</sequence>
<protein>
    <submittedName>
        <fullName evidence="2">Putative anchoring protein KB1rdhB25</fullName>
    </submittedName>
</protein>
<dbReference type="AlphaFoldDB" id="A0A0A7NUW3"/>
<reference evidence="2" key="1">
    <citation type="submission" date="2014-10" db="EMBL/GenBank/DDBJ databases">
        <title>Reductive dehalogenase homologous genes as biomarkers for distinguishing populations of Dehalococcoides in mixed dechlorinating cultures and in groundwater.</title>
        <authorList>
            <person name="Perez-De-Mora A."/>
            <person name="Zila A."/>
            <person name="Mcmaster M.L."/>
            <person name="Liang X."/>
            <person name="Dworatzek S."/>
            <person name="Edwards E.A."/>
        </authorList>
    </citation>
    <scope>NUCLEOTIDE SEQUENCE</scope>
</reference>
<feature type="transmembrane region" description="Helical" evidence="1">
    <location>
        <begin position="61"/>
        <end position="85"/>
    </location>
</feature>
<organism evidence="2">
    <name type="scientific">Dehalococcoides mccartyi</name>
    <dbReference type="NCBI Taxonomy" id="61435"/>
    <lineage>
        <taxon>Bacteria</taxon>
        <taxon>Bacillati</taxon>
        <taxon>Chloroflexota</taxon>
        <taxon>Dehalococcoidia</taxon>
        <taxon>Dehalococcoidales</taxon>
        <taxon>Dehalococcoidaceae</taxon>
        <taxon>Dehalococcoides</taxon>
    </lineage>
</organism>
<dbReference type="EMBL" id="KP085024">
    <property type="protein sequence ID" value="AIZ97106.1"/>
    <property type="molecule type" value="Genomic_DNA"/>
</dbReference>
<keyword evidence="1" id="KW-0472">Membrane</keyword>
<gene>
    <name evidence="2" type="primary">rdhB25</name>
</gene>
<keyword evidence="1" id="KW-1133">Transmembrane helix</keyword>
<proteinExistence type="predicted"/>
<feature type="transmembrane region" description="Helical" evidence="1">
    <location>
        <begin position="6"/>
        <end position="25"/>
    </location>
</feature>
<evidence type="ECO:0000256" key="1">
    <source>
        <dbReference type="SAM" id="Phobius"/>
    </source>
</evidence>
<keyword evidence="1" id="KW-0812">Transmembrane</keyword>